<name>A0A4S8QIE0_9ACTN</name>
<keyword evidence="3" id="KW-1185">Reference proteome</keyword>
<dbReference type="Proteomes" id="UP000308760">
    <property type="component" value="Unassembled WGS sequence"/>
</dbReference>
<comment type="caution">
    <text evidence="2">The sequence shown here is derived from an EMBL/GenBank/DDBJ whole genome shotgun (WGS) entry which is preliminary data.</text>
</comment>
<reference evidence="3" key="1">
    <citation type="submission" date="2019-04" db="EMBL/GenBank/DDBJ databases">
        <title>Nocardioides xinjiangensis sp. nov.</title>
        <authorList>
            <person name="Liu S."/>
        </authorList>
    </citation>
    <scope>NUCLEOTIDE SEQUENCE [LARGE SCALE GENOMIC DNA]</scope>
    <source>
        <strain evidence="3">18</strain>
    </source>
</reference>
<proteinExistence type="predicted"/>
<evidence type="ECO:0000259" key="1">
    <source>
        <dbReference type="Pfam" id="PF19054"/>
    </source>
</evidence>
<organism evidence="2 3">
    <name type="scientific">Glycomyces buryatensis</name>
    <dbReference type="NCBI Taxonomy" id="2570927"/>
    <lineage>
        <taxon>Bacteria</taxon>
        <taxon>Bacillati</taxon>
        <taxon>Actinomycetota</taxon>
        <taxon>Actinomycetes</taxon>
        <taxon>Glycomycetales</taxon>
        <taxon>Glycomycetaceae</taxon>
        <taxon>Glycomyces</taxon>
    </lineage>
</organism>
<feature type="domain" description="DUF5753" evidence="1">
    <location>
        <begin position="114"/>
        <end position="254"/>
    </location>
</feature>
<dbReference type="EMBL" id="STGY01000009">
    <property type="protein sequence ID" value="THV43022.1"/>
    <property type="molecule type" value="Genomic_DNA"/>
</dbReference>
<evidence type="ECO:0000313" key="3">
    <source>
        <dbReference type="Proteomes" id="UP000308760"/>
    </source>
</evidence>
<sequence length="283" mass="32333">MTDVEEELPPGPPPLMELARQLVTERTRPRQRLPKGYQKAEIPRDICSPKTLGRLESGRYRGINLGTVLKLLRFYQTPYEQADHIARLAEASKAHDWCSHYASVLEDRNWFYQQCEDSASYMMFHSYSVLPSLIQGRAYYRMLRDTTTIAMEGEFDWEEGLEFRMDRRERWIESERAIQALIGEVALTIDLGPRKDAILADLREIAALPFADVRVIPFSAGRYELQSWTLNLLEYDDGEETVINVESPRGSGFVPVDSARGKFFSGAAKLASGKSIALEDFLQ</sequence>
<dbReference type="RefSeq" id="WP_136533153.1">
    <property type="nucleotide sequence ID" value="NZ_STGY01000009.1"/>
</dbReference>
<dbReference type="Pfam" id="PF19054">
    <property type="entry name" value="DUF5753"/>
    <property type="match status" value="1"/>
</dbReference>
<accession>A0A4S8QIE0</accession>
<reference evidence="2 3" key="2">
    <citation type="submission" date="2019-05" db="EMBL/GenBank/DDBJ databases">
        <title>Glycomyces buryatensis sp. nov.</title>
        <authorList>
            <person name="Nikitina E."/>
        </authorList>
    </citation>
    <scope>NUCLEOTIDE SEQUENCE [LARGE SCALE GENOMIC DNA]</scope>
    <source>
        <strain evidence="2 3">18</strain>
    </source>
</reference>
<dbReference type="OrthoDB" id="5173639at2"/>
<evidence type="ECO:0000313" key="2">
    <source>
        <dbReference type="EMBL" id="THV43022.1"/>
    </source>
</evidence>
<dbReference type="InterPro" id="IPR043917">
    <property type="entry name" value="DUF5753"/>
</dbReference>
<gene>
    <name evidence="2" type="ORF">FAB82_03445</name>
</gene>
<dbReference type="AlphaFoldDB" id="A0A4S8QIE0"/>
<protein>
    <submittedName>
        <fullName evidence="2">XRE family transcriptional regulator</fullName>
    </submittedName>
</protein>